<protein>
    <submittedName>
        <fullName evidence="1">Uncharacterized protein</fullName>
    </submittedName>
</protein>
<evidence type="ECO:0000313" key="2">
    <source>
        <dbReference type="Proteomes" id="UP001172386"/>
    </source>
</evidence>
<evidence type="ECO:0000313" key="1">
    <source>
        <dbReference type="EMBL" id="KAJ9659153.1"/>
    </source>
</evidence>
<name>A0ACC3ABS5_9EURO</name>
<accession>A0ACC3ABS5</accession>
<comment type="caution">
    <text evidence="1">The sequence shown here is derived from an EMBL/GenBank/DDBJ whole genome shotgun (WGS) entry which is preliminary data.</text>
</comment>
<dbReference type="Proteomes" id="UP001172386">
    <property type="component" value="Unassembled WGS sequence"/>
</dbReference>
<sequence>MDSPFHVTEHAIPGQHIRGYPKGTRTCQEDVFQIAIKQYVPVGRPDPVPENAITIIGLHGIGFPKELYEPLMALLCSQLRINGICVRGIWMADSSNHGASGVLNENIQGDMIDHFDHSRDLLSMINHFRHEMPRPLIGFAHSYGCPQLVQLSLMHPRLLSTLILCEPIIFNSTAINAGHPGMLSSVRRDIWSTRAEAANQLRRGLKKQNWDDRVLELYLKYGLRPVPTAIYDPANDNTIPQDAVTLTTTKHQEVWTFCQLNLDEPDEERDKLLKPYQDPKELRRLAARPDVSATMRNLPFIKPSVLFVFGGKSPVSPPSWRDEKYHITGTGVGGSGGAKAGRVEQIVFEKEGHLLPFESGVLEKLVSVSADWIGKWYQGWLKDEQTISDYGSPQADESGLRMSREYLAAMKVQMSSPRPFKMPAKM</sequence>
<proteinExistence type="predicted"/>
<keyword evidence="2" id="KW-1185">Reference proteome</keyword>
<organism evidence="1 2">
    <name type="scientific">Neophaeococcomyces mojaviensis</name>
    <dbReference type="NCBI Taxonomy" id="3383035"/>
    <lineage>
        <taxon>Eukaryota</taxon>
        <taxon>Fungi</taxon>
        <taxon>Dikarya</taxon>
        <taxon>Ascomycota</taxon>
        <taxon>Pezizomycotina</taxon>
        <taxon>Eurotiomycetes</taxon>
        <taxon>Chaetothyriomycetidae</taxon>
        <taxon>Chaetothyriales</taxon>
        <taxon>Chaetothyriales incertae sedis</taxon>
        <taxon>Neophaeococcomyces</taxon>
    </lineage>
</organism>
<gene>
    <name evidence="1" type="ORF">H2198_003295</name>
</gene>
<dbReference type="EMBL" id="JAPDRQ010000043">
    <property type="protein sequence ID" value="KAJ9659153.1"/>
    <property type="molecule type" value="Genomic_DNA"/>
</dbReference>
<reference evidence="1" key="1">
    <citation type="submission" date="2022-10" db="EMBL/GenBank/DDBJ databases">
        <title>Culturing micro-colonial fungi from biological soil crusts in the Mojave desert and describing Neophaeococcomyces mojavensis, and introducing the new genera and species Taxawa tesnikishii.</title>
        <authorList>
            <person name="Kurbessoian T."/>
            <person name="Stajich J.E."/>
        </authorList>
    </citation>
    <scope>NUCLEOTIDE SEQUENCE</scope>
    <source>
        <strain evidence="1">JES_112</strain>
    </source>
</reference>